<gene>
    <name evidence="6" type="ORF">HXW94_10250</name>
</gene>
<comment type="cofactor">
    <cofactor evidence="1">
        <name>FAD</name>
        <dbReference type="ChEBI" id="CHEBI:57692"/>
    </cofactor>
</comment>
<dbReference type="RefSeq" id="WP_178366819.1">
    <property type="nucleotide sequence ID" value="NZ_JACADJ010000032.1"/>
</dbReference>
<dbReference type="InterPro" id="IPR036188">
    <property type="entry name" value="FAD/NAD-bd_sf"/>
</dbReference>
<dbReference type="Proteomes" id="UP000553343">
    <property type="component" value="Unassembled WGS sequence"/>
</dbReference>
<evidence type="ECO:0000259" key="5">
    <source>
        <dbReference type="Pfam" id="PF07992"/>
    </source>
</evidence>
<evidence type="ECO:0000256" key="1">
    <source>
        <dbReference type="ARBA" id="ARBA00001974"/>
    </source>
</evidence>
<sequence>MEKHLALIGGGHAHMMILDNLKTIVDKGIKVTVIAPSAYHYYSGMGPGMLGGRYSPDDIRFATEDVVTKQGGTFIRDRVVKIDPKAKEIFTETGKTVGYDVACCNAGSYIPMDTVPGKLENIYPVKPIETLWEAAQKLKMLFREKRVRVSIVGGGPSSAEVAGNILALARRTHGFKPEIHIFARRCLMSGFPEPVRSRVVSILKKKGILIHEQAPVKEVGPGTIQLGSGRKYSTDFIFMATGVRPSPIFENSGLPVGPDKGLRVNRFLQSVAYPEIFGGGDCICFQERPLAKVGVYAVRQNPVLLNNVMAALEEKPLISFDPGPEYLLIFNLGGGIGVLKKKGLVFGGTLAFMIKDYIDRRFIKQFQAIEKNL</sequence>
<evidence type="ECO:0000313" key="7">
    <source>
        <dbReference type="Proteomes" id="UP000553343"/>
    </source>
</evidence>
<dbReference type="EMBL" id="JACADJ010000032">
    <property type="protein sequence ID" value="NWH05363.1"/>
    <property type="molecule type" value="Genomic_DNA"/>
</dbReference>
<dbReference type="PANTHER" id="PTHR42913">
    <property type="entry name" value="APOPTOSIS-INDUCING FACTOR 1"/>
    <property type="match status" value="1"/>
</dbReference>
<evidence type="ECO:0000256" key="3">
    <source>
        <dbReference type="ARBA" id="ARBA00022827"/>
    </source>
</evidence>
<proteinExistence type="predicted"/>
<dbReference type="Gene3D" id="3.50.50.100">
    <property type="match status" value="1"/>
</dbReference>
<keyword evidence="2" id="KW-0285">Flavoprotein</keyword>
<dbReference type="Pfam" id="PF07992">
    <property type="entry name" value="Pyr_redox_2"/>
    <property type="match status" value="1"/>
</dbReference>
<evidence type="ECO:0000313" key="6">
    <source>
        <dbReference type="EMBL" id="NWH05363.1"/>
    </source>
</evidence>
<keyword evidence="4" id="KW-0560">Oxidoreductase</keyword>
<evidence type="ECO:0000256" key="2">
    <source>
        <dbReference type="ARBA" id="ARBA00022630"/>
    </source>
</evidence>
<reference evidence="6 7" key="1">
    <citation type="submission" date="2020-06" db="EMBL/GenBank/DDBJ databases">
        <title>High-quality draft genome of sulfate reducer Desulfobacter latus type strain AcrS2 isolated from marine sediment.</title>
        <authorList>
            <person name="Hoppe M."/>
            <person name="Larsen C.K."/>
            <person name="Marshall I.P.G."/>
            <person name="Schramm A."/>
            <person name="Marietou A.G."/>
        </authorList>
    </citation>
    <scope>NUCLEOTIDE SEQUENCE [LARGE SCALE GENOMIC DNA]</scope>
    <source>
        <strain evidence="6 7">AcRS2</strain>
    </source>
</reference>
<dbReference type="AlphaFoldDB" id="A0A850T0Y7"/>
<keyword evidence="7" id="KW-1185">Reference proteome</keyword>
<comment type="caution">
    <text evidence="6">The sequence shown here is derived from an EMBL/GenBank/DDBJ whole genome shotgun (WGS) entry which is preliminary data.</text>
</comment>
<protein>
    <submittedName>
        <fullName evidence="6">FAD-dependent oxidoreductase</fullName>
    </submittedName>
</protein>
<evidence type="ECO:0000256" key="4">
    <source>
        <dbReference type="ARBA" id="ARBA00023002"/>
    </source>
</evidence>
<dbReference type="GO" id="GO:0003955">
    <property type="term" value="F:NAD(P)H dehydrogenase (quinone) activity"/>
    <property type="evidence" value="ECO:0007669"/>
    <property type="project" value="TreeGrafter"/>
</dbReference>
<keyword evidence="3" id="KW-0274">FAD</keyword>
<feature type="domain" description="FAD/NAD(P)-binding" evidence="5">
    <location>
        <begin position="4"/>
        <end position="287"/>
    </location>
</feature>
<name>A0A850T0Y7_9BACT</name>
<dbReference type="InterPro" id="IPR051169">
    <property type="entry name" value="NADH-Q_oxidoreductase"/>
</dbReference>
<accession>A0A850T0Y7</accession>
<organism evidence="6 7">
    <name type="scientific">Desulfobacter latus</name>
    <dbReference type="NCBI Taxonomy" id="2292"/>
    <lineage>
        <taxon>Bacteria</taxon>
        <taxon>Pseudomonadati</taxon>
        <taxon>Thermodesulfobacteriota</taxon>
        <taxon>Desulfobacteria</taxon>
        <taxon>Desulfobacterales</taxon>
        <taxon>Desulfobacteraceae</taxon>
        <taxon>Desulfobacter</taxon>
    </lineage>
</organism>
<dbReference type="SUPFAM" id="SSF51905">
    <property type="entry name" value="FAD/NAD(P)-binding domain"/>
    <property type="match status" value="2"/>
</dbReference>
<dbReference type="PANTHER" id="PTHR42913:SF9">
    <property type="entry name" value="SLR1591 PROTEIN"/>
    <property type="match status" value="1"/>
</dbReference>
<dbReference type="InterPro" id="IPR023753">
    <property type="entry name" value="FAD/NAD-binding_dom"/>
</dbReference>
<dbReference type="GO" id="GO:0019646">
    <property type="term" value="P:aerobic electron transport chain"/>
    <property type="evidence" value="ECO:0007669"/>
    <property type="project" value="TreeGrafter"/>
</dbReference>